<dbReference type="RefSeq" id="WP_149760983.1">
    <property type="nucleotide sequence ID" value="NZ_BSPE01000048.1"/>
</dbReference>
<protein>
    <submittedName>
        <fullName evidence="3">Looped-hinge helix DNA binding domain-containing protein, AbrB family</fullName>
    </submittedName>
</protein>
<dbReference type="SUPFAM" id="SSF89447">
    <property type="entry name" value="AbrB/MazE/MraZ-like"/>
    <property type="match status" value="1"/>
</dbReference>
<feature type="region of interest" description="Disordered" evidence="1">
    <location>
        <begin position="1"/>
        <end position="33"/>
    </location>
</feature>
<evidence type="ECO:0000313" key="3">
    <source>
        <dbReference type="EMBL" id="SFK57850.1"/>
    </source>
</evidence>
<dbReference type="AlphaFoldDB" id="A0A1I4ANQ3"/>
<dbReference type="Pfam" id="PF04014">
    <property type="entry name" value="MazE_antitoxin"/>
    <property type="match status" value="1"/>
</dbReference>
<accession>A0A1I4ANQ3</accession>
<gene>
    <name evidence="3" type="ORF">SAMN04488498_108179</name>
</gene>
<dbReference type="EMBL" id="FOSL01000008">
    <property type="protein sequence ID" value="SFK57850.1"/>
    <property type="molecule type" value="Genomic_DNA"/>
</dbReference>
<feature type="compositionally biased region" description="Basic and acidic residues" evidence="1">
    <location>
        <begin position="20"/>
        <end position="33"/>
    </location>
</feature>
<dbReference type="InterPro" id="IPR037914">
    <property type="entry name" value="SpoVT-AbrB_sf"/>
</dbReference>
<proteinExistence type="predicted"/>
<keyword evidence="4" id="KW-1185">Reference proteome</keyword>
<evidence type="ECO:0000313" key="4">
    <source>
        <dbReference type="Proteomes" id="UP000323300"/>
    </source>
</evidence>
<evidence type="ECO:0000259" key="2">
    <source>
        <dbReference type="SMART" id="SM00966"/>
    </source>
</evidence>
<dbReference type="SMART" id="SM00966">
    <property type="entry name" value="SpoVT_AbrB"/>
    <property type="match status" value="1"/>
</dbReference>
<organism evidence="3 4">
    <name type="scientific">Neomesorhizobium albiziae</name>
    <dbReference type="NCBI Taxonomy" id="335020"/>
    <lineage>
        <taxon>Bacteria</taxon>
        <taxon>Pseudomonadati</taxon>
        <taxon>Pseudomonadota</taxon>
        <taxon>Alphaproteobacteria</taxon>
        <taxon>Hyphomicrobiales</taxon>
        <taxon>Phyllobacteriaceae</taxon>
        <taxon>Neomesorhizobium</taxon>
    </lineage>
</organism>
<feature type="compositionally biased region" description="Basic and acidic residues" evidence="1">
    <location>
        <begin position="106"/>
        <end position="121"/>
    </location>
</feature>
<evidence type="ECO:0000256" key="1">
    <source>
        <dbReference type="SAM" id="MobiDB-lite"/>
    </source>
</evidence>
<feature type="region of interest" description="Disordered" evidence="1">
    <location>
        <begin position="106"/>
        <end position="131"/>
    </location>
</feature>
<dbReference type="Proteomes" id="UP000323300">
    <property type="component" value="Unassembled WGS sequence"/>
</dbReference>
<feature type="domain" description="SpoVT-AbrB" evidence="2">
    <location>
        <begin position="36"/>
        <end position="81"/>
    </location>
</feature>
<reference evidence="3 4" key="1">
    <citation type="submission" date="2016-10" db="EMBL/GenBank/DDBJ databases">
        <authorList>
            <person name="Varghese N."/>
            <person name="Submissions S."/>
        </authorList>
    </citation>
    <scope>NUCLEOTIDE SEQUENCE [LARGE SCALE GENOMIC DNA]</scope>
    <source>
        <strain evidence="3 4">DSM 21822</strain>
    </source>
</reference>
<dbReference type="OrthoDB" id="7161066at2"/>
<dbReference type="Gene3D" id="2.10.260.10">
    <property type="match status" value="1"/>
</dbReference>
<name>A0A1I4ANQ3_9HYPH</name>
<dbReference type="GO" id="GO:0003677">
    <property type="term" value="F:DNA binding"/>
    <property type="evidence" value="ECO:0007669"/>
    <property type="project" value="InterPro"/>
</dbReference>
<dbReference type="InterPro" id="IPR007159">
    <property type="entry name" value="SpoVT-AbrB_dom"/>
</dbReference>
<sequence length="131" mass="15227">MKHKKKTAGFQEHAQAPYDTRQRESLLGKPPRYEKLKLGEGGRFVIPAAMREEIGVKPGEDLILYVENGELRVRSWLRNLRRIQSELSALKRPGESVVDDFLKERREEQRRSDERFDRLHAEGMAMKKAPG</sequence>